<name>A0ABR3VN44_HUMIN</name>
<evidence type="ECO:0000313" key="4">
    <source>
        <dbReference type="Proteomes" id="UP001583172"/>
    </source>
</evidence>
<protein>
    <recommendedName>
        <fullName evidence="1">Glutathione S-transferase kappa</fullName>
        <ecNumber evidence="1">2.5.1.18</ecNumber>
    </recommendedName>
</protein>
<organism evidence="3 4">
    <name type="scientific">Humicola insolens</name>
    <name type="common">Soft-rot fungus</name>
    <dbReference type="NCBI Taxonomy" id="85995"/>
    <lineage>
        <taxon>Eukaryota</taxon>
        <taxon>Fungi</taxon>
        <taxon>Dikarya</taxon>
        <taxon>Ascomycota</taxon>
        <taxon>Pezizomycotina</taxon>
        <taxon>Sordariomycetes</taxon>
        <taxon>Sordariomycetidae</taxon>
        <taxon>Sordariales</taxon>
        <taxon>Chaetomiaceae</taxon>
        <taxon>Mycothermus</taxon>
    </lineage>
</organism>
<dbReference type="Pfam" id="PF01323">
    <property type="entry name" value="DSBA"/>
    <property type="match status" value="1"/>
</dbReference>
<dbReference type="InterPro" id="IPR036249">
    <property type="entry name" value="Thioredoxin-like_sf"/>
</dbReference>
<dbReference type="EC" id="2.5.1.18" evidence="1"/>
<dbReference type="InterPro" id="IPR014440">
    <property type="entry name" value="HCCAis_GSTk"/>
</dbReference>
<comment type="catalytic activity">
    <reaction evidence="1">
        <text>RX + glutathione = an S-substituted glutathione + a halide anion + H(+)</text>
        <dbReference type="Rhea" id="RHEA:16437"/>
        <dbReference type="ChEBI" id="CHEBI:15378"/>
        <dbReference type="ChEBI" id="CHEBI:16042"/>
        <dbReference type="ChEBI" id="CHEBI:17792"/>
        <dbReference type="ChEBI" id="CHEBI:57925"/>
        <dbReference type="ChEBI" id="CHEBI:90779"/>
        <dbReference type="EC" id="2.5.1.18"/>
    </reaction>
</comment>
<reference evidence="3 4" key="1">
    <citation type="journal article" date="2024" name="Commun. Biol.">
        <title>Comparative genomic analysis of thermophilic fungi reveals convergent evolutionary adaptations and gene losses.</title>
        <authorList>
            <person name="Steindorff A.S."/>
            <person name="Aguilar-Pontes M.V."/>
            <person name="Robinson A.J."/>
            <person name="Andreopoulos B."/>
            <person name="LaButti K."/>
            <person name="Kuo A."/>
            <person name="Mondo S."/>
            <person name="Riley R."/>
            <person name="Otillar R."/>
            <person name="Haridas S."/>
            <person name="Lipzen A."/>
            <person name="Grimwood J."/>
            <person name="Schmutz J."/>
            <person name="Clum A."/>
            <person name="Reid I.D."/>
            <person name="Moisan M.C."/>
            <person name="Butler G."/>
            <person name="Nguyen T.T.M."/>
            <person name="Dewar K."/>
            <person name="Conant G."/>
            <person name="Drula E."/>
            <person name="Henrissat B."/>
            <person name="Hansel C."/>
            <person name="Singer S."/>
            <person name="Hutchinson M.I."/>
            <person name="de Vries R.P."/>
            <person name="Natvig D.O."/>
            <person name="Powell A.J."/>
            <person name="Tsang A."/>
            <person name="Grigoriev I.V."/>
        </authorList>
    </citation>
    <scope>NUCLEOTIDE SEQUENCE [LARGE SCALE GENOMIC DNA]</scope>
    <source>
        <strain evidence="3 4">CBS 620.91</strain>
    </source>
</reference>
<dbReference type="EMBL" id="JAZGSY010000038">
    <property type="protein sequence ID" value="KAL1842583.1"/>
    <property type="molecule type" value="Genomic_DNA"/>
</dbReference>
<feature type="domain" description="DSBA-like thioredoxin" evidence="2">
    <location>
        <begin position="6"/>
        <end position="211"/>
    </location>
</feature>
<evidence type="ECO:0000259" key="2">
    <source>
        <dbReference type="Pfam" id="PF01323"/>
    </source>
</evidence>
<comment type="caution">
    <text evidence="3">The sequence shown here is derived from an EMBL/GenBank/DDBJ whole genome shotgun (WGS) entry which is preliminary data.</text>
</comment>
<comment type="similarity">
    <text evidence="1">Belongs to the GST superfamily. Kappa family.</text>
</comment>
<evidence type="ECO:0000256" key="1">
    <source>
        <dbReference type="PIRNR" id="PIRNR006386"/>
    </source>
</evidence>
<dbReference type="InterPro" id="IPR051924">
    <property type="entry name" value="GST_Kappa/NadH"/>
</dbReference>
<dbReference type="Proteomes" id="UP001583172">
    <property type="component" value="Unassembled WGS sequence"/>
</dbReference>
<gene>
    <name evidence="3" type="ORF">VTJ49DRAFT_4763</name>
</gene>
<evidence type="ECO:0000313" key="3">
    <source>
        <dbReference type="EMBL" id="KAL1842583.1"/>
    </source>
</evidence>
<dbReference type="Gene3D" id="3.40.30.10">
    <property type="entry name" value="Glutaredoxin"/>
    <property type="match status" value="1"/>
</dbReference>
<dbReference type="InterPro" id="IPR001853">
    <property type="entry name" value="DSBA-like_thioredoxin_dom"/>
</dbReference>
<keyword evidence="4" id="KW-1185">Reference proteome</keyword>
<dbReference type="PIRSF" id="PIRSF006386">
    <property type="entry name" value="HCCAis_GSTk"/>
    <property type="match status" value="1"/>
</dbReference>
<dbReference type="PANTHER" id="PTHR42943">
    <property type="entry name" value="GLUTATHIONE S-TRANSFERASE KAPPA"/>
    <property type="match status" value="1"/>
</dbReference>
<keyword evidence="1" id="KW-0808">Transferase</keyword>
<dbReference type="PANTHER" id="PTHR42943:SF2">
    <property type="entry name" value="GLUTATHIONE S-TRANSFERASE KAPPA 1"/>
    <property type="match status" value="1"/>
</dbReference>
<accession>A0ABR3VN44</accession>
<sequence>MARPKIKLYVDIVSPFAYIAYYMLRHHDVFKACDVSYVPIFLGGLMHKCGNNPPVGVKNKAQYIAKERLRWAELFSVPMVRDPPPEFPAPTLNLQRALAVLADEDAAAGDKSQTRLVKALDEFYAQHWGKGVAVHKPEVMREVFGGLFGAEAAEKVLTAIPTRGKPLLVANTDAAFDDGAFGLPWIVCTNSAGETEGFFGVDHMGRVAQFLGLEKPEGGHKGWKAVL</sequence>
<proteinExistence type="inferred from homology"/>
<dbReference type="SUPFAM" id="SSF52833">
    <property type="entry name" value="Thioredoxin-like"/>
    <property type="match status" value="1"/>
</dbReference>